<evidence type="ECO:0000256" key="3">
    <source>
        <dbReference type="HAMAP-Rule" id="MF_00040"/>
    </source>
</evidence>
<keyword evidence="2 3" id="KW-0648">Protein biosynthesis</keyword>
<dbReference type="InterPro" id="IPR036191">
    <property type="entry name" value="RRF_sf"/>
</dbReference>
<evidence type="ECO:0000259" key="5">
    <source>
        <dbReference type="Pfam" id="PF01765"/>
    </source>
</evidence>
<evidence type="ECO:0000313" key="7">
    <source>
        <dbReference type="Proteomes" id="UP000231550"/>
    </source>
</evidence>
<accession>A0A2H0KPV8</accession>
<keyword evidence="3" id="KW-0963">Cytoplasm</keyword>
<organism evidence="6 7">
    <name type="scientific">Candidatus Portnoybacteria bacterium CG11_big_fil_rev_8_21_14_0_20_44_10</name>
    <dbReference type="NCBI Taxonomy" id="1974818"/>
    <lineage>
        <taxon>Bacteria</taxon>
        <taxon>Candidatus Portnoyibacteriota</taxon>
    </lineage>
</organism>
<name>A0A2H0KPV8_9BACT</name>
<dbReference type="Gene3D" id="3.30.1360.40">
    <property type="match status" value="1"/>
</dbReference>
<dbReference type="GO" id="GO:0043023">
    <property type="term" value="F:ribosomal large subunit binding"/>
    <property type="evidence" value="ECO:0007669"/>
    <property type="project" value="TreeGrafter"/>
</dbReference>
<gene>
    <name evidence="3" type="primary">frr</name>
    <name evidence="6" type="ORF">COV85_03420</name>
</gene>
<feature type="compositionally biased region" description="Basic and acidic residues" evidence="4">
    <location>
        <begin position="167"/>
        <end position="185"/>
    </location>
</feature>
<proteinExistence type="inferred from homology"/>
<sequence length="185" mass="21282">MYKEIINKIKPDFDKAIEHLKTEANGLQVGRATPALVENIIVECYGQRLPIKQLGSIHAPEPRMLIVQPWDKTILKEVEKTITTSRPGLSASIDGDVIRVNVASLNEERRKELLSILADKLEEARITIRLRREKAWKEIQDLTRDGKIREDDKFRAKDELQEMVDDYNGKMDEMGESKEKEITTV</sequence>
<dbReference type="HAMAP" id="MF_00040">
    <property type="entry name" value="RRF"/>
    <property type="match status" value="1"/>
</dbReference>
<evidence type="ECO:0000256" key="4">
    <source>
        <dbReference type="SAM" id="MobiDB-lite"/>
    </source>
</evidence>
<dbReference type="Gene3D" id="1.10.132.20">
    <property type="entry name" value="Ribosome-recycling factor"/>
    <property type="match status" value="1"/>
</dbReference>
<dbReference type="FunFam" id="3.30.1360.40:FF:000001">
    <property type="entry name" value="Ribosome-recycling factor"/>
    <property type="match status" value="1"/>
</dbReference>
<dbReference type="GO" id="GO:0006415">
    <property type="term" value="P:translational termination"/>
    <property type="evidence" value="ECO:0007669"/>
    <property type="project" value="UniProtKB-UniRule"/>
</dbReference>
<evidence type="ECO:0000313" key="6">
    <source>
        <dbReference type="EMBL" id="PIQ74192.1"/>
    </source>
</evidence>
<dbReference type="PANTHER" id="PTHR20982">
    <property type="entry name" value="RIBOSOME RECYCLING FACTOR"/>
    <property type="match status" value="1"/>
</dbReference>
<dbReference type="AlphaFoldDB" id="A0A2H0KPV8"/>
<comment type="caution">
    <text evidence="6">The sequence shown here is derived from an EMBL/GenBank/DDBJ whole genome shotgun (WGS) entry which is preliminary data.</text>
</comment>
<dbReference type="GO" id="GO:0005737">
    <property type="term" value="C:cytoplasm"/>
    <property type="evidence" value="ECO:0007669"/>
    <property type="project" value="UniProtKB-SubCell"/>
</dbReference>
<protein>
    <recommendedName>
        <fullName evidence="3">Ribosome-recycling factor</fullName>
        <shortName evidence="3">RRF</shortName>
    </recommendedName>
    <alternativeName>
        <fullName evidence="3">Ribosome-releasing factor</fullName>
    </alternativeName>
</protein>
<feature type="region of interest" description="Disordered" evidence="4">
    <location>
        <begin position="165"/>
        <end position="185"/>
    </location>
</feature>
<comment type="similarity">
    <text evidence="1 3">Belongs to the RRF family.</text>
</comment>
<evidence type="ECO:0000256" key="2">
    <source>
        <dbReference type="ARBA" id="ARBA00022917"/>
    </source>
</evidence>
<dbReference type="Pfam" id="PF01765">
    <property type="entry name" value="RRF"/>
    <property type="match status" value="1"/>
</dbReference>
<feature type="domain" description="Ribosome recycling factor" evidence="5">
    <location>
        <begin position="20"/>
        <end position="182"/>
    </location>
</feature>
<dbReference type="NCBIfam" id="TIGR00496">
    <property type="entry name" value="frr"/>
    <property type="match status" value="1"/>
</dbReference>
<comment type="subcellular location">
    <subcellularLocation>
        <location evidence="3">Cytoplasm</location>
    </subcellularLocation>
</comment>
<dbReference type="InterPro" id="IPR023584">
    <property type="entry name" value="Ribosome_recyc_fac_dom"/>
</dbReference>
<comment type="function">
    <text evidence="3">Responsible for the release of ribosomes from messenger RNA at the termination of protein biosynthesis. May increase the efficiency of translation by recycling ribosomes from one round of translation to another.</text>
</comment>
<reference evidence="6 7" key="1">
    <citation type="submission" date="2017-09" db="EMBL/GenBank/DDBJ databases">
        <title>Depth-based differentiation of microbial function through sediment-hosted aquifers and enrichment of novel symbionts in the deep terrestrial subsurface.</title>
        <authorList>
            <person name="Probst A.J."/>
            <person name="Ladd B."/>
            <person name="Jarett J.K."/>
            <person name="Geller-Mcgrath D.E."/>
            <person name="Sieber C.M."/>
            <person name="Emerson J.B."/>
            <person name="Anantharaman K."/>
            <person name="Thomas B.C."/>
            <person name="Malmstrom R."/>
            <person name="Stieglmeier M."/>
            <person name="Klingl A."/>
            <person name="Woyke T."/>
            <person name="Ryan C.M."/>
            <person name="Banfield J.F."/>
        </authorList>
    </citation>
    <scope>NUCLEOTIDE SEQUENCE [LARGE SCALE GENOMIC DNA]</scope>
    <source>
        <strain evidence="6">CG11_big_fil_rev_8_21_14_0_20_44_10</strain>
    </source>
</reference>
<dbReference type="Proteomes" id="UP000231550">
    <property type="component" value="Unassembled WGS sequence"/>
</dbReference>
<evidence type="ECO:0000256" key="1">
    <source>
        <dbReference type="ARBA" id="ARBA00005912"/>
    </source>
</evidence>
<dbReference type="EMBL" id="PCVN01000087">
    <property type="protein sequence ID" value="PIQ74192.1"/>
    <property type="molecule type" value="Genomic_DNA"/>
</dbReference>
<dbReference type="InterPro" id="IPR002661">
    <property type="entry name" value="Ribosome_recyc_fac"/>
</dbReference>
<dbReference type="PANTHER" id="PTHR20982:SF3">
    <property type="entry name" value="MITOCHONDRIAL RIBOSOME RECYCLING FACTOR PSEUDO 1"/>
    <property type="match status" value="1"/>
</dbReference>
<dbReference type="SUPFAM" id="SSF55194">
    <property type="entry name" value="Ribosome recycling factor, RRF"/>
    <property type="match status" value="1"/>
</dbReference>